<keyword evidence="6" id="KW-1185">Reference proteome</keyword>
<evidence type="ECO:0000256" key="3">
    <source>
        <dbReference type="SAM" id="MobiDB-lite"/>
    </source>
</evidence>
<gene>
    <name evidence="5" type="ORF">FF36_00560</name>
</gene>
<dbReference type="InterPro" id="IPR051309">
    <property type="entry name" value="ABCF_ATPase"/>
</dbReference>
<dbReference type="PATRIC" id="fig|1502723.3.peg.2160"/>
<dbReference type="EMBL" id="JYFN01000003">
    <property type="protein sequence ID" value="KJE24949.1"/>
    <property type="molecule type" value="Genomic_DNA"/>
</dbReference>
<feature type="compositionally biased region" description="Low complexity" evidence="3">
    <location>
        <begin position="531"/>
        <end position="563"/>
    </location>
</feature>
<dbReference type="SMART" id="SM00382">
    <property type="entry name" value="AAA"/>
    <property type="match status" value="2"/>
</dbReference>
<dbReference type="PANTHER" id="PTHR42855:SF1">
    <property type="entry name" value="ABC TRANSPORTER DOMAIN-CONTAINING PROTEIN"/>
    <property type="match status" value="1"/>
</dbReference>
<dbReference type="GO" id="GO:0005524">
    <property type="term" value="F:ATP binding"/>
    <property type="evidence" value="ECO:0007669"/>
    <property type="project" value="UniProtKB-KW"/>
</dbReference>
<dbReference type="Proteomes" id="UP000032545">
    <property type="component" value="Unassembled WGS sequence"/>
</dbReference>
<keyword evidence="2" id="KW-0067">ATP-binding</keyword>
<organism evidence="5 6">
    <name type="scientific">Frankia torreyi</name>
    <dbReference type="NCBI Taxonomy" id="1856"/>
    <lineage>
        <taxon>Bacteria</taxon>
        <taxon>Bacillati</taxon>
        <taxon>Actinomycetota</taxon>
        <taxon>Actinomycetes</taxon>
        <taxon>Frankiales</taxon>
        <taxon>Frankiaceae</taxon>
        <taxon>Frankia</taxon>
    </lineage>
</organism>
<dbReference type="OrthoDB" id="3169603at2"/>
<dbReference type="InterPro" id="IPR003439">
    <property type="entry name" value="ABC_transporter-like_ATP-bd"/>
</dbReference>
<evidence type="ECO:0000313" key="5">
    <source>
        <dbReference type="EMBL" id="KJE24949.1"/>
    </source>
</evidence>
<evidence type="ECO:0000256" key="1">
    <source>
        <dbReference type="ARBA" id="ARBA00022741"/>
    </source>
</evidence>
<reference evidence="6" key="1">
    <citation type="submission" date="2015-02" db="EMBL/GenBank/DDBJ databases">
        <title>Draft Genome of Frankia sp. CpI1-S.</title>
        <authorList>
            <person name="Oshone R.T."/>
            <person name="Ngom M."/>
            <person name="Ghodhbane-Gtari F."/>
            <person name="Gtari M."/>
            <person name="Morris K."/>
            <person name="Thomas K."/>
            <person name="Sen A."/>
            <person name="Tisa L.S."/>
        </authorList>
    </citation>
    <scope>NUCLEOTIDE SEQUENCE [LARGE SCALE GENOMIC DNA]</scope>
    <source>
        <strain evidence="6">CpI1-S</strain>
    </source>
</reference>
<proteinExistence type="predicted"/>
<name>A0A0D8BLU6_9ACTN</name>
<keyword evidence="1" id="KW-0547">Nucleotide-binding</keyword>
<dbReference type="PANTHER" id="PTHR42855">
    <property type="entry name" value="ABC TRANSPORTER ATP-BINDING SUBUNIT"/>
    <property type="match status" value="1"/>
</dbReference>
<feature type="region of interest" description="Disordered" evidence="3">
    <location>
        <begin position="499"/>
        <end position="567"/>
    </location>
</feature>
<dbReference type="PROSITE" id="PS50893">
    <property type="entry name" value="ABC_TRANSPORTER_2"/>
    <property type="match status" value="2"/>
</dbReference>
<dbReference type="AlphaFoldDB" id="A0A0D8BLU6"/>
<dbReference type="Gene3D" id="3.40.50.300">
    <property type="entry name" value="P-loop containing nucleotide triphosphate hydrolases"/>
    <property type="match status" value="2"/>
</dbReference>
<accession>A0A0D8BLU6</accession>
<dbReference type="InterPro" id="IPR017871">
    <property type="entry name" value="ABC_transporter-like_CS"/>
</dbReference>
<feature type="compositionally biased region" description="Gly residues" evidence="3">
    <location>
        <begin position="513"/>
        <end position="530"/>
    </location>
</feature>
<feature type="domain" description="ABC transporter" evidence="4">
    <location>
        <begin position="6"/>
        <end position="237"/>
    </location>
</feature>
<evidence type="ECO:0000256" key="2">
    <source>
        <dbReference type="ARBA" id="ARBA00022840"/>
    </source>
</evidence>
<sequence length="634" mass="67454">MSPVLVSLENVDAAFGTRTLLDQVSLGIGTGERIGVVGRNGAGKSTLLRIIAGEAEPHAGRAVLAGSTRVGSLAQADVLPADRTVREVVVGTGAEHEWAADPRRRGVLAGLGLLDRLDDVLGPMSGGERRRVALARLLVQDLDLLILDEPTNHLDVEGVAWLAAHLAGWRGGLLVATHDRWFLDEVCGRVWEVVDGRVDAYEGGYSAYVLARAERTRRADASEARRQNLLRKELAWLRRGPPARTSKPRFRIDAANALIADEPPPRDTMALRSFAASRLGKDVYDAENITVRIGERTLFDGITWLLGPGDRIGLVGVNGAGKTTLLRTLLGDVVPDGGRVKVGASVRPALLSQEVIELPASLRALEAVEQVGRSLEVERGRERSAGQLLEQFGLPSSRQWTRVGDLSGGERRRLQLLRLLMARPNVLFLDEPTNDLDTDTLTALEDLLDSWPGTLVVVSHDRYFLERTCDVTMALLGDGHLRMLPGGIEEYLARRAAAGSETATSAPPAPGAAVGGTGGAGGRGGAGGARIGETAPGVPASATAASGTAASATGTATGPSRSGSELRAARKELTRLERALDRLTRREQELHHALAEAATDHERLLALDAELRAVVADKDGTEEAWLTLAAELEG</sequence>
<dbReference type="InterPro" id="IPR003593">
    <property type="entry name" value="AAA+_ATPase"/>
</dbReference>
<feature type="domain" description="ABC transporter" evidence="4">
    <location>
        <begin position="284"/>
        <end position="510"/>
    </location>
</feature>
<dbReference type="CDD" id="cd03221">
    <property type="entry name" value="ABCF_EF-3"/>
    <property type="match status" value="2"/>
</dbReference>
<dbReference type="GO" id="GO:0016887">
    <property type="term" value="F:ATP hydrolysis activity"/>
    <property type="evidence" value="ECO:0007669"/>
    <property type="project" value="InterPro"/>
</dbReference>
<evidence type="ECO:0000259" key="4">
    <source>
        <dbReference type="PROSITE" id="PS50893"/>
    </source>
</evidence>
<evidence type="ECO:0000313" key="6">
    <source>
        <dbReference type="Proteomes" id="UP000032545"/>
    </source>
</evidence>
<dbReference type="SUPFAM" id="SSF52540">
    <property type="entry name" value="P-loop containing nucleoside triphosphate hydrolases"/>
    <property type="match status" value="2"/>
</dbReference>
<dbReference type="InterPro" id="IPR032781">
    <property type="entry name" value="ABC_tran_Xtn"/>
</dbReference>
<dbReference type="PROSITE" id="PS00211">
    <property type="entry name" value="ABC_TRANSPORTER_1"/>
    <property type="match status" value="2"/>
</dbReference>
<dbReference type="Pfam" id="PF12848">
    <property type="entry name" value="ABC_tran_Xtn"/>
    <property type="match status" value="1"/>
</dbReference>
<comment type="caution">
    <text evidence="5">The sequence shown here is derived from an EMBL/GenBank/DDBJ whole genome shotgun (WGS) entry which is preliminary data.</text>
</comment>
<dbReference type="RefSeq" id="WP_044883368.1">
    <property type="nucleotide sequence ID" value="NZ_JYFN01000003.1"/>
</dbReference>
<dbReference type="InterPro" id="IPR027417">
    <property type="entry name" value="P-loop_NTPase"/>
</dbReference>
<dbReference type="Pfam" id="PF00005">
    <property type="entry name" value="ABC_tran"/>
    <property type="match status" value="2"/>
</dbReference>
<protein>
    <submittedName>
        <fullName evidence="5">ATPase component of ABC transporters with duplicated ATPase domain</fullName>
    </submittedName>
</protein>
<reference evidence="5 6" key="2">
    <citation type="journal article" date="2016" name="Genome Announc.">
        <title>Permanent Draft Genome Sequences for Two Variants of Frankia sp. Strain CpI1, the First Frankia Strain Isolated from Root Nodules of Comptonia peregrina.</title>
        <authorList>
            <person name="Oshone R."/>
            <person name="Hurst S.G.IV."/>
            <person name="Abebe-Akele F."/>
            <person name="Simpson S."/>
            <person name="Morris K."/>
            <person name="Thomas W.K."/>
            <person name="Tisa L.S."/>
        </authorList>
    </citation>
    <scope>NUCLEOTIDE SEQUENCE [LARGE SCALE GENOMIC DNA]</scope>
    <source>
        <strain evidence="6">CpI1-S</strain>
    </source>
</reference>